<keyword evidence="5" id="KW-1185">Reference proteome</keyword>
<name>A0A4Z0C6M9_9BURK</name>
<gene>
    <name evidence="4" type="ORF">EZ313_03435</name>
</gene>
<dbReference type="InterPro" id="IPR000391">
    <property type="entry name" value="Rng_hydr_dOase-bsu"/>
</dbReference>
<dbReference type="Gene3D" id="3.10.450.50">
    <property type="match status" value="1"/>
</dbReference>
<sequence length="159" mass="18053">MLMKSKSPGEQIEQLLRDYCHALDEGQVDRWTGFFLDDAVYQITTRENIAANYPLGIINCQGRGMMEDRIKALQTANIFESHTYCHVTGPLDVREEFEGRHTVRSNFVVYRTMYTGQAELFASGKYLDVVDTSSGAALFAERIVVIDSRCIDTLLVYPL</sequence>
<comment type="caution">
    <text evidence="4">The sequence shown here is derived from an EMBL/GenBank/DDBJ whole genome shotgun (WGS) entry which is preliminary data.</text>
</comment>
<evidence type="ECO:0000256" key="2">
    <source>
        <dbReference type="ARBA" id="ARBA00023002"/>
    </source>
</evidence>
<dbReference type="InterPro" id="IPR032710">
    <property type="entry name" value="NTF2-like_dom_sf"/>
</dbReference>
<dbReference type="SUPFAM" id="SSF54427">
    <property type="entry name" value="NTF2-like"/>
    <property type="match status" value="1"/>
</dbReference>
<dbReference type="GO" id="GO:0016491">
    <property type="term" value="F:oxidoreductase activity"/>
    <property type="evidence" value="ECO:0007669"/>
    <property type="project" value="UniProtKB-KW"/>
</dbReference>
<organism evidence="4 5">
    <name type="scientific">Ramlibacter henchirensis</name>
    <dbReference type="NCBI Taxonomy" id="204072"/>
    <lineage>
        <taxon>Bacteria</taxon>
        <taxon>Pseudomonadati</taxon>
        <taxon>Pseudomonadota</taxon>
        <taxon>Betaproteobacteria</taxon>
        <taxon>Burkholderiales</taxon>
        <taxon>Comamonadaceae</taxon>
        <taxon>Ramlibacter</taxon>
    </lineage>
</organism>
<dbReference type="EMBL" id="SMLM01000001">
    <property type="protein sequence ID" value="TFZ05725.1"/>
    <property type="molecule type" value="Genomic_DNA"/>
</dbReference>
<dbReference type="InterPro" id="IPR037401">
    <property type="entry name" value="SnoaL-like"/>
</dbReference>
<evidence type="ECO:0000259" key="3">
    <source>
        <dbReference type="Pfam" id="PF13577"/>
    </source>
</evidence>
<evidence type="ECO:0000313" key="4">
    <source>
        <dbReference type="EMBL" id="TFZ05725.1"/>
    </source>
</evidence>
<dbReference type="Proteomes" id="UP000298180">
    <property type="component" value="Unassembled WGS sequence"/>
</dbReference>
<dbReference type="RefSeq" id="WP_135261807.1">
    <property type="nucleotide sequence ID" value="NZ_SMLM01000001.1"/>
</dbReference>
<evidence type="ECO:0000256" key="1">
    <source>
        <dbReference type="ARBA" id="ARBA00009570"/>
    </source>
</evidence>
<proteinExistence type="inferred from homology"/>
<dbReference type="OrthoDB" id="2674149at2"/>
<feature type="domain" description="SnoaL-like" evidence="3">
    <location>
        <begin position="10"/>
        <end position="135"/>
    </location>
</feature>
<protein>
    <recommendedName>
        <fullName evidence="3">SnoaL-like domain-containing protein</fullName>
    </recommendedName>
</protein>
<dbReference type="CDD" id="cd00667">
    <property type="entry name" value="ring_hydroxylating_dioxygenases_beta"/>
    <property type="match status" value="1"/>
</dbReference>
<comment type="similarity">
    <text evidence="1">Belongs to the bacterial ring-hydroxylating dioxygenase beta subunit family.</text>
</comment>
<keyword evidence="2" id="KW-0560">Oxidoreductase</keyword>
<dbReference type="Pfam" id="PF13577">
    <property type="entry name" value="SnoaL_4"/>
    <property type="match status" value="1"/>
</dbReference>
<dbReference type="AlphaFoldDB" id="A0A4Z0C6M9"/>
<reference evidence="4 5" key="1">
    <citation type="submission" date="2019-03" db="EMBL/GenBank/DDBJ databases">
        <title>Ramlibacter henchirensis DSM 14656, whole genome shotgun sequence.</title>
        <authorList>
            <person name="Zhang X."/>
            <person name="Feng G."/>
            <person name="Zhu H."/>
        </authorList>
    </citation>
    <scope>NUCLEOTIDE SEQUENCE [LARGE SCALE GENOMIC DNA]</scope>
    <source>
        <strain evidence="4 5">DSM 14656</strain>
    </source>
</reference>
<evidence type="ECO:0000313" key="5">
    <source>
        <dbReference type="Proteomes" id="UP000298180"/>
    </source>
</evidence>
<accession>A0A4Z0C6M9</accession>